<dbReference type="InterPro" id="IPR005025">
    <property type="entry name" value="FMN_Rdtase-like_dom"/>
</dbReference>
<reference evidence="2 3" key="1">
    <citation type="submission" date="2015-02" db="EMBL/GenBank/DDBJ databases">
        <authorList>
            <person name="Gomez-Escribano P.J."/>
        </authorList>
    </citation>
    <scope>NUCLEOTIDE SEQUENCE [LARGE SCALE GENOMIC DNA]</scope>
    <source>
        <strain evidence="3">C34 (DSM 42122 / NRRL B-24963)</strain>
    </source>
</reference>
<sequence length="196" mass="20731">MSHLIVGIGGTTRPGSSSELAVRTALAAAERRGARTVHFGGDFLASLPHYAPERPERTEEQQRLVDAVRRADGLVIGSPGYHGGISGLVKNAVDLLEDLRDDGRVYFDGRAVGLVVTAAGWQACGTTMTALRNVVHAMRGWPTPLGVTLNSARTRLFEADGTCADAAAANQLELLGTQVHEFAQRHATAPVAVRVA</sequence>
<dbReference type="EMBL" id="LN831790">
    <property type="protein sequence ID" value="CQR65565.1"/>
    <property type="molecule type" value="Genomic_DNA"/>
</dbReference>
<dbReference type="GO" id="GO:0010181">
    <property type="term" value="F:FMN binding"/>
    <property type="evidence" value="ECO:0007669"/>
    <property type="project" value="TreeGrafter"/>
</dbReference>
<dbReference type="GO" id="GO:0016491">
    <property type="term" value="F:oxidoreductase activity"/>
    <property type="evidence" value="ECO:0007669"/>
    <property type="project" value="InterPro"/>
</dbReference>
<feature type="domain" description="NADPH-dependent FMN reductase-like" evidence="1">
    <location>
        <begin position="5"/>
        <end position="145"/>
    </location>
</feature>
<dbReference type="Proteomes" id="UP000035016">
    <property type="component" value="Chromosome Chromosome"/>
</dbReference>
<dbReference type="PANTHER" id="PTHR30543">
    <property type="entry name" value="CHROMATE REDUCTASE"/>
    <property type="match status" value="1"/>
</dbReference>
<dbReference type="PANTHER" id="PTHR30543:SF21">
    <property type="entry name" value="NAD(P)H-DEPENDENT FMN REDUCTASE LOT6"/>
    <property type="match status" value="1"/>
</dbReference>
<dbReference type="KEGG" id="sle:sle_61090"/>
<gene>
    <name evidence="2" type="primary">sle_61090</name>
</gene>
<evidence type="ECO:0000313" key="2">
    <source>
        <dbReference type="EMBL" id="CQR65565.1"/>
    </source>
</evidence>
<dbReference type="AlphaFoldDB" id="A0A0F7W0M2"/>
<protein>
    <submittedName>
        <fullName evidence="2">NADPH-Dependent FMN Reductase</fullName>
    </submittedName>
</protein>
<organism evidence="2 3">
    <name type="scientific">Streptomyces leeuwenhoekii</name>
    <dbReference type="NCBI Taxonomy" id="1437453"/>
    <lineage>
        <taxon>Bacteria</taxon>
        <taxon>Bacillati</taxon>
        <taxon>Actinomycetota</taxon>
        <taxon>Actinomycetes</taxon>
        <taxon>Kitasatosporales</taxon>
        <taxon>Streptomycetaceae</taxon>
        <taxon>Streptomyces</taxon>
    </lineage>
</organism>
<evidence type="ECO:0000313" key="3">
    <source>
        <dbReference type="Proteomes" id="UP000035016"/>
    </source>
</evidence>
<proteinExistence type="predicted"/>
<dbReference type="RefSeq" id="WP_047122180.1">
    <property type="nucleotide sequence ID" value="NZ_AZSD01000226.1"/>
</dbReference>
<evidence type="ECO:0000259" key="1">
    <source>
        <dbReference type="Pfam" id="PF03358"/>
    </source>
</evidence>
<dbReference type="InterPro" id="IPR029039">
    <property type="entry name" value="Flavoprotein-like_sf"/>
</dbReference>
<dbReference type="Gene3D" id="3.40.50.360">
    <property type="match status" value="1"/>
</dbReference>
<dbReference type="Pfam" id="PF03358">
    <property type="entry name" value="FMN_red"/>
    <property type="match status" value="1"/>
</dbReference>
<dbReference type="GO" id="GO:0005829">
    <property type="term" value="C:cytosol"/>
    <property type="evidence" value="ECO:0007669"/>
    <property type="project" value="TreeGrafter"/>
</dbReference>
<accession>A0A0F7W0M2</accession>
<name>A0A0F7W0M2_STRLW</name>
<dbReference type="InterPro" id="IPR050712">
    <property type="entry name" value="NAD(P)H-dep_reductase"/>
</dbReference>
<dbReference type="SUPFAM" id="SSF52218">
    <property type="entry name" value="Flavoproteins"/>
    <property type="match status" value="1"/>
</dbReference>